<comment type="caution">
    <text evidence="1">The sequence shown here is derived from an EMBL/GenBank/DDBJ whole genome shotgun (WGS) entry which is preliminary data.</text>
</comment>
<keyword evidence="2" id="KW-1185">Reference proteome</keyword>
<accession>A0ABV7G7K4</accession>
<evidence type="ECO:0000313" key="2">
    <source>
        <dbReference type="Proteomes" id="UP001595621"/>
    </source>
</evidence>
<evidence type="ECO:0000313" key="1">
    <source>
        <dbReference type="EMBL" id="MFC3136648.1"/>
    </source>
</evidence>
<protein>
    <submittedName>
        <fullName evidence="1">Uncharacterized protein</fullName>
    </submittedName>
</protein>
<dbReference type="Proteomes" id="UP001595621">
    <property type="component" value="Unassembled WGS sequence"/>
</dbReference>
<sequence length="77" mass="8959">MRLRNIVGEPLEDNAPDDIPKSMKVAAALILEQADKILTDREKISLEDIKRRGVSSKAQMKWVSYLFRRFRIKMVNN</sequence>
<name>A0ABV7G7K4_9GAMM</name>
<dbReference type="RefSeq" id="WP_248936451.1">
    <property type="nucleotide sequence ID" value="NZ_JAKILF010000005.1"/>
</dbReference>
<dbReference type="EMBL" id="JBHRTD010000001">
    <property type="protein sequence ID" value="MFC3136648.1"/>
    <property type="molecule type" value="Genomic_DNA"/>
</dbReference>
<reference evidence="2" key="1">
    <citation type="journal article" date="2019" name="Int. J. Syst. Evol. Microbiol.">
        <title>The Global Catalogue of Microorganisms (GCM) 10K type strain sequencing project: providing services to taxonomists for standard genome sequencing and annotation.</title>
        <authorList>
            <consortium name="The Broad Institute Genomics Platform"/>
            <consortium name="The Broad Institute Genome Sequencing Center for Infectious Disease"/>
            <person name="Wu L."/>
            <person name="Ma J."/>
        </authorList>
    </citation>
    <scope>NUCLEOTIDE SEQUENCE [LARGE SCALE GENOMIC DNA]</scope>
    <source>
        <strain evidence="2">KCTC 52277</strain>
    </source>
</reference>
<organism evidence="1 2">
    <name type="scientific">Shewanella submarina</name>
    <dbReference type="NCBI Taxonomy" id="2016376"/>
    <lineage>
        <taxon>Bacteria</taxon>
        <taxon>Pseudomonadati</taxon>
        <taxon>Pseudomonadota</taxon>
        <taxon>Gammaproteobacteria</taxon>
        <taxon>Alteromonadales</taxon>
        <taxon>Shewanellaceae</taxon>
        <taxon>Shewanella</taxon>
    </lineage>
</organism>
<gene>
    <name evidence="1" type="ORF">ACFOE0_00385</name>
</gene>
<proteinExistence type="predicted"/>